<dbReference type="SUPFAM" id="SSF53850">
    <property type="entry name" value="Periplasmic binding protein-like II"/>
    <property type="match status" value="1"/>
</dbReference>
<dbReference type="Proteomes" id="UP000830055">
    <property type="component" value="Chromosome"/>
</dbReference>
<gene>
    <name evidence="1" type="ORF">DPPLL_29950</name>
</gene>
<sequence>MLASFHDILPHWVFTGLYFSDTFIQKNPDIVKATVAGLLKSFDFIKNHEQQARMHMPKYTGMDLDTCMISALREYSSPYKPKELLERQRDVMLQYGYLDKKLDIDHMIDYSFLPEGLRRSE</sequence>
<keyword evidence="2" id="KW-1185">Reference proteome</keyword>
<evidence type="ECO:0008006" key="3">
    <source>
        <dbReference type="Google" id="ProtNLM"/>
    </source>
</evidence>
<protein>
    <recommendedName>
        <fullName evidence="3">ABC transporter substrate-binding protein</fullName>
    </recommendedName>
</protein>
<organism evidence="1 2">
    <name type="scientific">Desulfofustis limnaeus</name>
    <dbReference type="NCBI Taxonomy" id="2740163"/>
    <lineage>
        <taxon>Bacteria</taxon>
        <taxon>Pseudomonadati</taxon>
        <taxon>Thermodesulfobacteriota</taxon>
        <taxon>Desulfobulbia</taxon>
        <taxon>Desulfobulbales</taxon>
        <taxon>Desulfocapsaceae</taxon>
        <taxon>Desulfofustis</taxon>
    </lineage>
</organism>
<reference evidence="1 2" key="1">
    <citation type="submission" date="2022-01" db="EMBL/GenBank/DDBJ databases">
        <title>Desulfofustis limnae sp. nov., a novel mesophilic sulfate-reducing bacterium isolated from marsh soil.</title>
        <authorList>
            <person name="Watanabe M."/>
            <person name="Takahashi A."/>
            <person name="Kojima H."/>
            <person name="Fukui M."/>
        </authorList>
    </citation>
    <scope>NUCLEOTIDE SEQUENCE [LARGE SCALE GENOMIC DNA]</scope>
    <source>
        <strain evidence="1 2">PPLL</strain>
    </source>
</reference>
<dbReference type="EMBL" id="AP025516">
    <property type="protein sequence ID" value="BDD88630.1"/>
    <property type="molecule type" value="Genomic_DNA"/>
</dbReference>
<dbReference type="Gene3D" id="3.40.190.10">
    <property type="entry name" value="Periplasmic binding protein-like II"/>
    <property type="match status" value="1"/>
</dbReference>
<name>A0ABM7WC97_9BACT</name>
<evidence type="ECO:0000313" key="1">
    <source>
        <dbReference type="EMBL" id="BDD88630.1"/>
    </source>
</evidence>
<evidence type="ECO:0000313" key="2">
    <source>
        <dbReference type="Proteomes" id="UP000830055"/>
    </source>
</evidence>
<accession>A0ABM7WC97</accession>
<proteinExistence type="predicted"/>